<evidence type="ECO:0000256" key="3">
    <source>
        <dbReference type="ARBA" id="ARBA00022692"/>
    </source>
</evidence>
<dbReference type="PANTHER" id="PTHR42643:SF41">
    <property type="entry name" value="IONOTROPIC RECEPTOR 20A-RELATED"/>
    <property type="match status" value="1"/>
</dbReference>
<feature type="transmembrane region" description="Helical" evidence="8">
    <location>
        <begin position="268"/>
        <end position="289"/>
    </location>
</feature>
<dbReference type="OrthoDB" id="7852744at2759"/>
<reference evidence="9 10" key="1">
    <citation type="journal article" date="2015" name="Nat. Commun.">
        <title>Lucilia cuprina genome unlocks parasitic fly biology to underpin future interventions.</title>
        <authorList>
            <person name="Anstead C.A."/>
            <person name="Korhonen P.K."/>
            <person name="Young N.D."/>
            <person name="Hall R.S."/>
            <person name="Jex A.R."/>
            <person name="Murali S.C."/>
            <person name="Hughes D.S."/>
            <person name="Lee S.F."/>
            <person name="Perry T."/>
            <person name="Stroehlein A.J."/>
            <person name="Ansell B.R."/>
            <person name="Breugelmans B."/>
            <person name="Hofmann A."/>
            <person name="Qu J."/>
            <person name="Dugan S."/>
            <person name="Lee S.L."/>
            <person name="Chao H."/>
            <person name="Dinh H."/>
            <person name="Han Y."/>
            <person name="Doddapaneni H.V."/>
            <person name="Worley K.C."/>
            <person name="Muzny D.M."/>
            <person name="Ioannidis P."/>
            <person name="Waterhouse R.M."/>
            <person name="Zdobnov E.M."/>
            <person name="James P.J."/>
            <person name="Bagnall N.H."/>
            <person name="Kotze A.C."/>
            <person name="Gibbs R.A."/>
            <person name="Richards S."/>
            <person name="Batterham P."/>
            <person name="Gasser R.B."/>
        </authorList>
    </citation>
    <scope>NUCLEOTIDE SEQUENCE [LARGE SCALE GENOMIC DNA]</scope>
    <source>
        <strain evidence="9 10">LS</strain>
        <tissue evidence="9">Full body</tissue>
    </source>
</reference>
<evidence type="ECO:0000256" key="1">
    <source>
        <dbReference type="ARBA" id="ARBA00004651"/>
    </source>
</evidence>
<evidence type="ECO:0000313" key="10">
    <source>
        <dbReference type="Proteomes" id="UP000037069"/>
    </source>
</evidence>
<evidence type="ECO:0008006" key="11">
    <source>
        <dbReference type="Google" id="ProtNLM"/>
    </source>
</evidence>
<evidence type="ECO:0000256" key="2">
    <source>
        <dbReference type="ARBA" id="ARBA00022475"/>
    </source>
</evidence>
<keyword evidence="3 8" id="KW-0812">Transmembrane</keyword>
<keyword evidence="5 8" id="KW-0472">Membrane</keyword>
<protein>
    <recommendedName>
        <fullName evidence="11">Ionotropic glutamate receptor C-terminal domain-containing protein</fullName>
    </recommendedName>
</protein>
<evidence type="ECO:0000256" key="4">
    <source>
        <dbReference type="ARBA" id="ARBA00022989"/>
    </source>
</evidence>
<feature type="transmembrane region" description="Helical" evidence="8">
    <location>
        <begin position="198"/>
        <end position="226"/>
    </location>
</feature>
<dbReference type="Proteomes" id="UP000037069">
    <property type="component" value="Unassembled WGS sequence"/>
</dbReference>
<evidence type="ECO:0000313" key="9">
    <source>
        <dbReference type="EMBL" id="KNC29921.1"/>
    </source>
</evidence>
<accession>A0A0L0CCG3</accession>
<feature type="transmembrane region" description="Helical" evidence="8">
    <location>
        <begin position="461"/>
        <end position="484"/>
    </location>
</feature>
<organism evidence="9 10">
    <name type="scientific">Lucilia cuprina</name>
    <name type="common">Green bottle fly</name>
    <name type="synonym">Australian sheep blowfly</name>
    <dbReference type="NCBI Taxonomy" id="7375"/>
    <lineage>
        <taxon>Eukaryota</taxon>
        <taxon>Metazoa</taxon>
        <taxon>Ecdysozoa</taxon>
        <taxon>Arthropoda</taxon>
        <taxon>Hexapoda</taxon>
        <taxon>Insecta</taxon>
        <taxon>Pterygota</taxon>
        <taxon>Neoptera</taxon>
        <taxon>Endopterygota</taxon>
        <taxon>Diptera</taxon>
        <taxon>Brachycera</taxon>
        <taxon>Muscomorpha</taxon>
        <taxon>Oestroidea</taxon>
        <taxon>Calliphoridae</taxon>
        <taxon>Luciliinae</taxon>
        <taxon>Lucilia</taxon>
    </lineage>
</organism>
<keyword evidence="4 8" id="KW-1133">Transmembrane helix</keyword>
<evidence type="ECO:0000256" key="6">
    <source>
        <dbReference type="ARBA" id="ARBA00023170"/>
    </source>
</evidence>
<keyword evidence="10" id="KW-1185">Reference proteome</keyword>
<sequence>MRYTRIIVHMDQWSNHVNLKELNEFFCYSYKLKMLNVVIFFKDFFKTHQYVQFTIFPEFKLEFGLYDHNTSIADILPNRLRNLKGYKLRTIADHYEPRAMEYYNKNNETVLNGYLGRFLQTISETLNSTLYFPLQIPHDKLIDYRDILEYISNYSIDIPASSIAMSESDDPHDFSYTFEMSKWCLLLPMEKSLEFKELFLMVLYSQLTFITLIFIVLFTIVFYLALSRKFYQTCQYRWPEFIINDMAIRGVLGQAFVMSSYRSVSLKLIYLMLMPCGLAISTLFGCYLLTFCTQPPLEPEIETYQDLAKSPLKVAINRREFENLHNITNGSLAYMYSKFYILSEFSDFSRLRDSFDRRFAYHAITSKLFYYNSLQAYFSQKFFRFSTKMCPITMMLFSFPLGPNSYFLPRLDEIILNTLQSGLMNYWISYSYQDVVATGRAIHMNISNVTEDNPLHLHDLYWLWVCYLILITVAILVFMLELLVNKIFKN</sequence>
<dbReference type="PANTHER" id="PTHR42643">
    <property type="entry name" value="IONOTROPIC RECEPTOR 20A-RELATED"/>
    <property type="match status" value="1"/>
</dbReference>
<evidence type="ECO:0000256" key="7">
    <source>
        <dbReference type="ARBA" id="ARBA00023180"/>
    </source>
</evidence>
<proteinExistence type="predicted"/>
<comment type="caution">
    <text evidence="9">The sequence shown here is derived from an EMBL/GenBank/DDBJ whole genome shotgun (WGS) entry which is preliminary data.</text>
</comment>
<evidence type="ECO:0000256" key="5">
    <source>
        <dbReference type="ARBA" id="ARBA00023136"/>
    </source>
</evidence>
<dbReference type="SUPFAM" id="SSF53850">
    <property type="entry name" value="Periplasmic binding protein-like II"/>
    <property type="match status" value="1"/>
</dbReference>
<keyword evidence="6" id="KW-0675">Receptor</keyword>
<dbReference type="GO" id="GO:0005886">
    <property type="term" value="C:plasma membrane"/>
    <property type="evidence" value="ECO:0007669"/>
    <property type="project" value="UniProtKB-SubCell"/>
</dbReference>
<gene>
    <name evidence="9" type="ORF">FF38_08553</name>
</gene>
<dbReference type="OMA" id="SINDYAV"/>
<keyword evidence="7" id="KW-0325">Glycoprotein</keyword>
<dbReference type="InterPro" id="IPR052192">
    <property type="entry name" value="Insect_Ionotropic_Sensory_Rcpt"/>
</dbReference>
<name>A0A0L0CCG3_LUCCU</name>
<dbReference type="EMBL" id="JRES01000608">
    <property type="protein sequence ID" value="KNC29921.1"/>
    <property type="molecule type" value="Genomic_DNA"/>
</dbReference>
<dbReference type="AlphaFoldDB" id="A0A0L0CCG3"/>
<keyword evidence="2" id="KW-1003">Cell membrane</keyword>
<comment type="subcellular location">
    <subcellularLocation>
        <location evidence="1">Cell membrane</location>
        <topology evidence="1">Multi-pass membrane protein</topology>
    </subcellularLocation>
</comment>
<evidence type="ECO:0000256" key="8">
    <source>
        <dbReference type="SAM" id="Phobius"/>
    </source>
</evidence>